<feature type="transmembrane region" description="Helical" evidence="1">
    <location>
        <begin position="64"/>
        <end position="86"/>
    </location>
</feature>
<name>A0A2K9DJB4_9MICO</name>
<keyword evidence="1" id="KW-0472">Membrane</keyword>
<gene>
    <name evidence="2" type="ORF">CXR34_09085</name>
</gene>
<dbReference type="EMBL" id="CP025299">
    <property type="protein sequence ID" value="AUG29587.1"/>
    <property type="molecule type" value="Genomic_DNA"/>
</dbReference>
<protein>
    <submittedName>
        <fullName evidence="2">Uncharacterized protein</fullName>
    </submittedName>
</protein>
<sequence>MGFSPLGLVLSIALFAPSLVLVRFPPRPAPTSVGVPRGVVALERVGQVLCVTVPVITVGGDVRWWWALPVSLLVVAYGALWIRFVAGGCGLDLLFGPVWGVPVPMAVLPVAAFLAGSAWLANPWMAVAAVVLAAGHLPSSLFTARSL</sequence>
<feature type="transmembrane region" description="Helical" evidence="1">
    <location>
        <begin position="124"/>
        <end position="144"/>
    </location>
</feature>
<accession>A0A2K9DJB4</accession>
<dbReference type="KEGG" id="mhos:CXR34_09085"/>
<reference evidence="2 3" key="1">
    <citation type="submission" date="2017-12" db="EMBL/GenBank/DDBJ databases">
        <title>Isolation and characterization of estrogens degradatiion strain Microbacterium hominis SJTG1.</title>
        <authorList>
            <person name="Xiong W."/>
            <person name="Yin C."/>
            <person name="Zheng D."/>
            <person name="Liang R."/>
        </authorList>
    </citation>
    <scope>NUCLEOTIDE SEQUENCE [LARGE SCALE GENOMIC DNA]</scope>
    <source>
        <strain evidence="2 3">SJTG1</strain>
    </source>
</reference>
<proteinExistence type="predicted"/>
<dbReference type="AlphaFoldDB" id="A0A2K9DJB4"/>
<evidence type="ECO:0000256" key="1">
    <source>
        <dbReference type="SAM" id="Phobius"/>
    </source>
</evidence>
<keyword evidence="1" id="KW-0812">Transmembrane</keyword>
<keyword evidence="1" id="KW-1133">Transmembrane helix</keyword>
<organism evidence="2 3">
    <name type="scientific">Microbacterium hominis</name>
    <dbReference type="NCBI Taxonomy" id="162426"/>
    <lineage>
        <taxon>Bacteria</taxon>
        <taxon>Bacillati</taxon>
        <taxon>Actinomycetota</taxon>
        <taxon>Actinomycetes</taxon>
        <taxon>Micrococcales</taxon>
        <taxon>Microbacteriaceae</taxon>
        <taxon>Microbacterium</taxon>
    </lineage>
</organism>
<dbReference type="RefSeq" id="WP_101306184.1">
    <property type="nucleotide sequence ID" value="NZ_CP025299.1"/>
</dbReference>
<feature type="transmembrane region" description="Helical" evidence="1">
    <location>
        <begin position="98"/>
        <end position="118"/>
    </location>
</feature>
<evidence type="ECO:0000313" key="2">
    <source>
        <dbReference type="EMBL" id="AUG29587.1"/>
    </source>
</evidence>
<dbReference type="Proteomes" id="UP000233276">
    <property type="component" value="Chromosome"/>
</dbReference>
<evidence type="ECO:0000313" key="3">
    <source>
        <dbReference type="Proteomes" id="UP000233276"/>
    </source>
</evidence>